<dbReference type="Proteomes" id="UP000316213">
    <property type="component" value="Unassembled WGS sequence"/>
</dbReference>
<protein>
    <recommendedName>
        <fullName evidence="3">Glycosyltransferase family 10 (Fucosyltransferase)</fullName>
    </recommendedName>
</protein>
<evidence type="ECO:0008006" key="3">
    <source>
        <dbReference type="Google" id="ProtNLM"/>
    </source>
</evidence>
<dbReference type="SUPFAM" id="SSF53756">
    <property type="entry name" value="UDP-Glycosyltransferase/glycogen phosphorylase"/>
    <property type="match status" value="1"/>
</dbReference>
<dbReference type="Gene3D" id="3.40.50.11660">
    <property type="entry name" value="Glycosyl transferase family 10, C-terminal domain"/>
    <property type="match status" value="1"/>
</dbReference>
<evidence type="ECO:0000313" key="1">
    <source>
        <dbReference type="EMBL" id="TWT95625.1"/>
    </source>
</evidence>
<dbReference type="InterPro" id="IPR038577">
    <property type="entry name" value="GT10-like_C_sf"/>
</dbReference>
<organism evidence="1 2">
    <name type="scientific">Neorhodopirellula pilleata</name>
    <dbReference type="NCBI Taxonomy" id="2714738"/>
    <lineage>
        <taxon>Bacteria</taxon>
        <taxon>Pseudomonadati</taxon>
        <taxon>Planctomycetota</taxon>
        <taxon>Planctomycetia</taxon>
        <taxon>Pirellulales</taxon>
        <taxon>Pirellulaceae</taxon>
        <taxon>Neorhodopirellula</taxon>
    </lineage>
</organism>
<dbReference type="RefSeq" id="WP_146578671.1">
    <property type="nucleotide sequence ID" value="NZ_SJPM01000006.1"/>
</dbReference>
<comment type="caution">
    <text evidence="1">The sequence shown here is derived from an EMBL/GenBank/DDBJ whole genome shotgun (WGS) entry which is preliminary data.</text>
</comment>
<sequence>MKRVHLCSIDAAADIYRRTAPSIPFQGHGCVFDCDPNGTGWLVFAAPAPMPMATHIPRRRRVLVVGEPSSMVVWSPEYLNQFGILLSPYNIAGFDGQWVESHPGLPWFYGWNRQTDRVLTHEELRCRPMPEKNAELSVVLSNKVMHQGHRTRLRFVEYLRGEMGNRLAIFGRGIRNVDDKASAIDPFRYHLVLENSIERNYWSEKLADSYLGYSFPLYAGCPNVLDWFDERSLVQIDIADPRAAAARVREIVDSRLFEDRQEIINQTRARVLGELSFPACIAAALQDLSDEESVLQQAAIIRPPSPLRFAPRVKREVTRLYHKLNSRILKSA</sequence>
<dbReference type="AlphaFoldDB" id="A0A5C6A8K2"/>
<proteinExistence type="predicted"/>
<reference evidence="1 2" key="1">
    <citation type="submission" date="2019-02" db="EMBL/GenBank/DDBJ databases">
        <title>Deep-cultivation of Planctomycetes and their phenomic and genomic characterization uncovers novel biology.</title>
        <authorList>
            <person name="Wiegand S."/>
            <person name="Jogler M."/>
            <person name="Boedeker C."/>
            <person name="Pinto D."/>
            <person name="Vollmers J."/>
            <person name="Rivas-Marin E."/>
            <person name="Kohn T."/>
            <person name="Peeters S.H."/>
            <person name="Heuer A."/>
            <person name="Rast P."/>
            <person name="Oberbeckmann S."/>
            <person name="Bunk B."/>
            <person name="Jeske O."/>
            <person name="Meyerdierks A."/>
            <person name="Storesund J.E."/>
            <person name="Kallscheuer N."/>
            <person name="Luecker S."/>
            <person name="Lage O.M."/>
            <person name="Pohl T."/>
            <person name="Merkel B.J."/>
            <person name="Hornburger P."/>
            <person name="Mueller R.-W."/>
            <person name="Bruemmer F."/>
            <person name="Labrenz M."/>
            <person name="Spormann A.M."/>
            <person name="Op Den Camp H."/>
            <person name="Overmann J."/>
            <person name="Amann R."/>
            <person name="Jetten M.S.M."/>
            <person name="Mascher T."/>
            <person name="Medema M.H."/>
            <person name="Devos D.P."/>
            <person name="Kaster A.-K."/>
            <person name="Ovreas L."/>
            <person name="Rohde M."/>
            <person name="Galperin M.Y."/>
            <person name="Jogler C."/>
        </authorList>
    </citation>
    <scope>NUCLEOTIDE SEQUENCE [LARGE SCALE GENOMIC DNA]</scope>
    <source>
        <strain evidence="1 2">Pla100</strain>
    </source>
</reference>
<dbReference type="OrthoDB" id="9791032at2"/>
<accession>A0A5C6A8K2</accession>
<name>A0A5C6A8K2_9BACT</name>
<keyword evidence="2" id="KW-1185">Reference proteome</keyword>
<gene>
    <name evidence="1" type="ORF">Pla100_32660</name>
</gene>
<dbReference type="EMBL" id="SJPM01000006">
    <property type="protein sequence ID" value="TWT95625.1"/>
    <property type="molecule type" value="Genomic_DNA"/>
</dbReference>
<evidence type="ECO:0000313" key="2">
    <source>
        <dbReference type="Proteomes" id="UP000316213"/>
    </source>
</evidence>